<keyword evidence="1" id="KW-0175">Coiled coil</keyword>
<dbReference type="InterPro" id="IPR008414">
    <property type="entry name" value="HBL"/>
</dbReference>
<dbReference type="Proteomes" id="UP000224386">
    <property type="component" value="Unassembled WGS sequence"/>
</dbReference>
<dbReference type="SUPFAM" id="SSF58100">
    <property type="entry name" value="Bacterial hemolysins"/>
    <property type="match status" value="1"/>
</dbReference>
<dbReference type="Gene3D" id="1.20.1170.10">
    <property type="match status" value="1"/>
</dbReference>
<evidence type="ECO:0000313" key="3">
    <source>
        <dbReference type="Proteomes" id="UP000224386"/>
    </source>
</evidence>
<gene>
    <name evidence="2" type="ORF">COK05_29775</name>
</gene>
<evidence type="ECO:0000313" key="2">
    <source>
        <dbReference type="EMBL" id="PFQ36742.1"/>
    </source>
</evidence>
<protein>
    <recommendedName>
        <fullName evidence="4">Haemolytic enterotoxin (HBL)</fullName>
    </recommendedName>
</protein>
<accession>A0A2C1LW49</accession>
<dbReference type="NCBIfam" id="NF033928">
    <property type="entry name" value="alph_xenorhab_A"/>
    <property type="match status" value="1"/>
</dbReference>
<comment type="caution">
    <text evidence="2">The sequence shown here is derived from an EMBL/GenBank/DDBJ whole genome shotgun (WGS) entry which is preliminary data.</text>
</comment>
<evidence type="ECO:0000256" key="1">
    <source>
        <dbReference type="SAM" id="Coils"/>
    </source>
</evidence>
<dbReference type="RefSeq" id="WP_098615395.1">
    <property type="nucleotide sequence ID" value="NZ_NUMH01000060.1"/>
</dbReference>
<dbReference type="Pfam" id="PF05791">
    <property type="entry name" value="Bacillus_HBL"/>
    <property type="match status" value="1"/>
</dbReference>
<dbReference type="GO" id="GO:0016020">
    <property type="term" value="C:membrane"/>
    <property type="evidence" value="ECO:0007669"/>
    <property type="project" value="InterPro"/>
</dbReference>
<organism evidence="2 3">
    <name type="scientific">Bacillus cereus</name>
    <dbReference type="NCBI Taxonomy" id="1396"/>
    <lineage>
        <taxon>Bacteria</taxon>
        <taxon>Bacillati</taxon>
        <taxon>Bacillota</taxon>
        <taxon>Bacilli</taxon>
        <taxon>Bacillales</taxon>
        <taxon>Bacillaceae</taxon>
        <taxon>Bacillus</taxon>
        <taxon>Bacillus cereus group</taxon>
    </lineage>
</organism>
<dbReference type="CDD" id="cd22656">
    <property type="entry name" value="ClyA_Cry6Aa-like"/>
    <property type="match status" value="1"/>
</dbReference>
<dbReference type="SMR" id="A0A2C1LW49"/>
<reference evidence="2 3" key="1">
    <citation type="submission" date="2017-09" db="EMBL/GenBank/DDBJ databases">
        <title>Large-scale bioinformatics analysis of Bacillus genomes uncovers conserved roles of natural products in bacterial physiology.</title>
        <authorList>
            <consortium name="Agbiome Team Llc"/>
            <person name="Bleich R.M."/>
            <person name="Grubbs K.J."/>
            <person name="Santa Maria K.C."/>
            <person name="Allen S.E."/>
            <person name="Farag S."/>
            <person name="Shank E.A."/>
            <person name="Bowers A."/>
        </authorList>
    </citation>
    <scope>NUCLEOTIDE SEQUENCE [LARGE SCALE GENOMIC DNA]</scope>
    <source>
        <strain evidence="2 3">AFS070861</strain>
    </source>
</reference>
<evidence type="ECO:0008006" key="4">
    <source>
        <dbReference type="Google" id="ProtNLM"/>
    </source>
</evidence>
<sequence length="353" mass="40211">MVKRDISPRGLGGSKESPFLLSKAEWIMIQKYTGDGVYVPVNEAEMRKTLALSSSDEIPDFSELYSVYSNVKSHCQNWTDNTYREVLGVANEIVNYSRRATVYYKPLLDYLPAILDGDTKSLEMFQKICKKLAKEAAEFRDHAGALATMIGVFAKDTANDYRDLTEIKVKYVEIYGEHSDEVTELRESIEELREELEDAMDNYEDYKSQSWLSLLLGPLWGLVLKGVLDSTEGKVLEAKVKALEEQIEQAEKIIKRNVYLMSLLDKTDSGINKIQQQMGDALPIIQKIHGIWNSLHNDLDELSKIVMEDIHDDPEFADLGIELAIMQWEVVGQEADDFRVNADVEFIVEQYTA</sequence>
<dbReference type="AlphaFoldDB" id="A0A2C1LW49"/>
<name>A0A2C1LW49_BACCE</name>
<feature type="coiled-coil region" evidence="1">
    <location>
        <begin position="175"/>
        <end position="209"/>
    </location>
</feature>
<dbReference type="EMBL" id="NVAP01000084">
    <property type="protein sequence ID" value="PFQ36742.1"/>
    <property type="molecule type" value="Genomic_DNA"/>
</dbReference>
<proteinExistence type="predicted"/>